<evidence type="ECO:0008006" key="4">
    <source>
        <dbReference type="Google" id="ProtNLM"/>
    </source>
</evidence>
<organism evidence="2 3">
    <name type="scientific">Diabrotica virgifera virgifera</name>
    <name type="common">western corn rootworm</name>
    <dbReference type="NCBI Taxonomy" id="50390"/>
    <lineage>
        <taxon>Eukaryota</taxon>
        <taxon>Metazoa</taxon>
        <taxon>Ecdysozoa</taxon>
        <taxon>Arthropoda</taxon>
        <taxon>Hexapoda</taxon>
        <taxon>Insecta</taxon>
        <taxon>Pterygota</taxon>
        <taxon>Neoptera</taxon>
        <taxon>Endopterygota</taxon>
        <taxon>Coleoptera</taxon>
        <taxon>Polyphaga</taxon>
        <taxon>Cucujiformia</taxon>
        <taxon>Chrysomeloidea</taxon>
        <taxon>Chrysomelidae</taxon>
        <taxon>Galerucinae</taxon>
        <taxon>Diabroticina</taxon>
        <taxon>Diabroticites</taxon>
        <taxon>Diabrotica</taxon>
    </lineage>
</organism>
<dbReference type="InterPro" id="IPR018737">
    <property type="entry name" value="DREAM_LIN52"/>
</dbReference>
<evidence type="ECO:0000313" key="2">
    <source>
        <dbReference type="EnsemblMetazoa" id="XP_050507466.1"/>
    </source>
</evidence>
<evidence type="ECO:0000256" key="1">
    <source>
        <dbReference type="ARBA" id="ARBA00005456"/>
    </source>
</evidence>
<name>A0ABM5KBA2_DIAVI</name>
<reference evidence="2" key="1">
    <citation type="submission" date="2025-05" db="UniProtKB">
        <authorList>
            <consortium name="EnsemblMetazoa"/>
        </authorList>
    </citation>
    <scope>IDENTIFICATION</scope>
</reference>
<comment type="similarity">
    <text evidence="1">Belongs to the lin-52 family.</text>
</comment>
<sequence>MSDRAVTTIGATGAVPRDPRRSGPAIVIALYILPIGNITRLKTYSIAEESVSDSDQEELREFGSSLISMENLDRASPELWPEKIPGVTEFINSFQTTPNSTTKLPYSKELTHEDQNYVHQLATLSTSGLIGKVKELHDIAYQLGIEESKEVTRGKYLNLFNRDKKHK</sequence>
<dbReference type="RefSeq" id="XP_050507466.1">
    <property type="nucleotide sequence ID" value="XM_050651509.1"/>
</dbReference>
<dbReference type="GeneID" id="114328951"/>
<protein>
    <recommendedName>
        <fullName evidence="4">Protein lin-52 homolog</fullName>
    </recommendedName>
</protein>
<dbReference type="Pfam" id="PF10044">
    <property type="entry name" value="LIN52"/>
    <property type="match status" value="1"/>
</dbReference>
<dbReference type="PANTHER" id="PTHR31489:SF2">
    <property type="entry name" value="PROTEIN LIN-52 HOMOLOG"/>
    <property type="match status" value="1"/>
</dbReference>
<keyword evidence="3" id="KW-1185">Reference proteome</keyword>
<proteinExistence type="inferred from homology"/>
<evidence type="ECO:0000313" key="3">
    <source>
        <dbReference type="Proteomes" id="UP001652700"/>
    </source>
</evidence>
<dbReference type="EnsemblMetazoa" id="XM_050651509.1">
    <property type="protein sequence ID" value="XP_050507466.1"/>
    <property type="gene ID" value="LOC114328951"/>
</dbReference>
<dbReference type="Proteomes" id="UP001652700">
    <property type="component" value="Unplaced"/>
</dbReference>
<accession>A0ABM5KBA2</accession>
<dbReference type="PANTHER" id="PTHR31489">
    <property type="entry name" value="LIN52 FAMILY MEMBER"/>
    <property type="match status" value="1"/>
</dbReference>